<dbReference type="PANTHER" id="PTHR45856:SF24">
    <property type="entry name" value="FUNGAL LIPASE-LIKE DOMAIN-CONTAINING PROTEIN"/>
    <property type="match status" value="1"/>
</dbReference>
<dbReference type="InterPro" id="IPR051218">
    <property type="entry name" value="Sec_MonoDiacylglyc_Lipase"/>
</dbReference>
<dbReference type="EMBL" id="JACOFX010000001">
    <property type="protein sequence ID" value="MBC3905944.1"/>
    <property type="molecule type" value="Genomic_DNA"/>
</dbReference>
<comment type="caution">
    <text evidence="2">The sequence shown here is derived from an EMBL/GenBank/DDBJ whole genome shotgun (WGS) entry which is preliminary data.</text>
</comment>
<dbReference type="Gene3D" id="3.40.50.1820">
    <property type="entry name" value="alpha/beta hydrolase"/>
    <property type="match status" value="1"/>
</dbReference>
<organism evidence="2 3">
    <name type="scientific">Undibacterium umbellatum</name>
    <dbReference type="NCBI Taxonomy" id="2762300"/>
    <lineage>
        <taxon>Bacteria</taxon>
        <taxon>Pseudomonadati</taxon>
        <taxon>Pseudomonadota</taxon>
        <taxon>Betaproteobacteria</taxon>
        <taxon>Burkholderiales</taxon>
        <taxon>Oxalobacteraceae</taxon>
        <taxon>Undibacterium</taxon>
    </lineage>
</organism>
<evidence type="ECO:0000259" key="1">
    <source>
        <dbReference type="Pfam" id="PF01764"/>
    </source>
</evidence>
<dbReference type="InterPro" id="IPR029058">
    <property type="entry name" value="AB_hydrolase_fold"/>
</dbReference>
<dbReference type="PANTHER" id="PTHR45856">
    <property type="entry name" value="ALPHA/BETA-HYDROLASES SUPERFAMILY PROTEIN"/>
    <property type="match status" value="1"/>
</dbReference>
<feature type="domain" description="Fungal lipase-type" evidence="1">
    <location>
        <begin position="65"/>
        <end position="217"/>
    </location>
</feature>
<dbReference type="SUPFAM" id="SSF53474">
    <property type="entry name" value="alpha/beta-Hydrolases"/>
    <property type="match status" value="1"/>
</dbReference>
<name>A0ABR6Z2N7_9BURK</name>
<keyword evidence="3" id="KW-1185">Reference proteome</keyword>
<accession>A0ABR6Z2N7</accession>
<evidence type="ECO:0000313" key="2">
    <source>
        <dbReference type="EMBL" id="MBC3905944.1"/>
    </source>
</evidence>
<dbReference type="RefSeq" id="WP_186951209.1">
    <property type="nucleotide sequence ID" value="NZ_JACOFX010000001.1"/>
</dbReference>
<reference evidence="2 3" key="1">
    <citation type="submission" date="2020-08" db="EMBL/GenBank/DDBJ databases">
        <title>Novel species isolated from subtropical streams in China.</title>
        <authorList>
            <person name="Lu H."/>
        </authorList>
    </citation>
    <scope>NUCLEOTIDE SEQUENCE [LARGE SCALE GENOMIC DNA]</scope>
    <source>
        <strain evidence="2 3">NL8W</strain>
    </source>
</reference>
<dbReference type="CDD" id="cd00519">
    <property type="entry name" value="Lipase_3"/>
    <property type="match status" value="1"/>
</dbReference>
<dbReference type="Pfam" id="PF01764">
    <property type="entry name" value="Lipase_3"/>
    <property type="match status" value="1"/>
</dbReference>
<proteinExistence type="predicted"/>
<sequence>MSTTIGNPSSPNPGLAMTLAATAYCTDPVTTLNNLNNGWTAVWVATTDINGNIAFIAYNGSSQYVVAIRGSLLNFSWQAFDNWFVQDLNVYKQTAWIYPASDAQPMISQGSSDGLNDLSQLVSATGQTIYQYLAANAIGNDISIGVVGHSLGGNLATVFAPWLLYQLQQNKLTPPALFPVLTFAAPTAGNQAFAEAYDKSFPASWRYYNEIDLVPMASDSLRSAEQLYSPAPEASSIETTYGKVTVTLQKAIGLIADSIDISELHYGSYYAQTNQSNGSIALNTSKTLNPVDTSKPLIEQWFDQVASQHVQSTYLSFFGLSPVTCAST</sequence>
<dbReference type="InterPro" id="IPR002921">
    <property type="entry name" value="Fungal_lipase-type"/>
</dbReference>
<evidence type="ECO:0000313" key="3">
    <source>
        <dbReference type="Proteomes" id="UP000646911"/>
    </source>
</evidence>
<protein>
    <submittedName>
        <fullName evidence="2">Lipase family protein</fullName>
    </submittedName>
</protein>
<dbReference type="Proteomes" id="UP000646911">
    <property type="component" value="Unassembled WGS sequence"/>
</dbReference>
<gene>
    <name evidence="2" type="ORF">H8L47_00045</name>
</gene>